<proteinExistence type="predicted"/>
<keyword evidence="2" id="KW-1185">Reference proteome</keyword>
<reference evidence="1 2" key="1">
    <citation type="submission" date="2018-06" db="EMBL/GenBank/DDBJ databases">
        <title>Genomic Encyclopedia of Archaeal and Bacterial Type Strains, Phase II (KMG-II): from individual species to whole genera.</title>
        <authorList>
            <person name="Goeker M."/>
        </authorList>
    </citation>
    <scope>NUCLEOTIDE SEQUENCE [LARGE SCALE GENOMIC DNA]</scope>
    <source>
        <strain evidence="1 2">DSM 22011</strain>
    </source>
</reference>
<dbReference type="EMBL" id="QLMG01000049">
    <property type="protein sequence ID" value="RAK11319.1"/>
    <property type="molecule type" value="Genomic_DNA"/>
</dbReference>
<organism evidence="1 2">
    <name type="scientific">Salipiger aestuarii</name>
    <dbReference type="NCBI Taxonomy" id="568098"/>
    <lineage>
        <taxon>Bacteria</taxon>
        <taxon>Pseudomonadati</taxon>
        <taxon>Pseudomonadota</taxon>
        <taxon>Alphaproteobacteria</taxon>
        <taxon>Rhodobacterales</taxon>
        <taxon>Roseobacteraceae</taxon>
        <taxon>Salipiger</taxon>
    </lineage>
</organism>
<dbReference type="OrthoDB" id="8114072at2"/>
<comment type="caution">
    <text evidence="1">The sequence shown here is derived from an EMBL/GenBank/DDBJ whole genome shotgun (WGS) entry which is preliminary data.</text>
</comment>
<evidence type="ECO:0000313" key="1">
    <source>
        <dbReference type="EMBL" id="RAK11319.1"/>
    </source>
</evidence>
<dbReference type="InterPro" id="IPR029069">
    <property type="entry name" value="HotDog_dom_sf"/>
</dbReference>
<dbReference type="RefSeq" id="WP_111551103.1">
    <property type="nucleotide sequence ID" value="NZ_LIGK01000055.1"/>
</dbReference>
<evidence type="ECO:0008006" key="3">
    <source>
        <dbReference type="Google" id="ProtNLM"/>
    </source>
</evidence>
<protein>
    <recommendedName>
        <fullName evidence="3">Acyl dehydratase</fullName>
    </recommendedName>
</protein>
<dbReference type="Proteomes" id="UP000249165">
    <property type="component" value="Unassembled WGS sequence"/>
</dbReference>
<sequence length="128" mass="14196">MITFDDFRPGHIFGTAPVTLDDALFGKWTALFPDDAACAPDMPEGMIAVLVMNAYMELIAPRPPGNVHAGQTFALERLPKLGETVNTTITCTGKELRKGRRWLTLETRSHDDADNFLFSGEMRLIWAA</sequence>
<evidence type="ECO:0000313" key="2">
    <source>
        <dbReference type="Proteomes" id="UP000249165"/>
    </source>
</evidence>
<gene>
    <name evidence="1" type="ORF">ATI53_104919</name>
</gene>
<dbReference type="AlphaFoldDB" id="A0A327XYY1"/>
<name>A0A327XYY1_9RHOB</name>
<dbReference type="SUPFAM" id="SSF54637">
    <property type="entry name" value="Thioesterase/thiol ester dehydrase-isomerase"/>
    <property type="match status" value="1"/>
</dbReference>
<dbReference type="Gene3D" id="3.10.129.10">
    <property type="entry name" value="Hotdog Thioesterase"/>
    <property type="match status" value="1"/>
</dbReference>
<accession>A0A327XYY1</accession>